<dbReference type="InterPro" id="IPR007577">
    <property type="entry name" value="GlycoTrfase_DXD_sugar-bd_CS"/>
</dbReference>
<keyword evidence="3" id="KW-0812">Transmembrane</keyword>
<evidence type="ECO:0000256" key="1">
    <source>
        <dbReference type="ARBA" id="ARBA00009003"/>
    </source>
</evidence>
<accession>S3CJL1</accession>
<dbReference type="Proteomes" id="UP000016923">
    <property type="component" value="Unassembled WGS sequence"/>
</dbReference>
<dbReference type="eggNOG" id="ENOG502S0TG">
    <property type="taxonomic scope" value="Eukaryota"/>
</dbReference>
<keyword evidence="2 4" id="KW-0808">Transferase</keyword>
<feature type="transmembrane region" description="Helical" evidence="3">
    <location>
        <begin position="228"/>
        <end position="252"/>
    </location>
</feature>
<dbReference type="InterPro" id="IPR051706">
    <property type="entry name" value="Glycosyltransferase_domain"/>
</dbReference>
<protein>
    <submittedName>
        <fullName evidence="4">Glycosyltransferase family 32</fullName>
    </submittedName>
</protein>
<dbReference type="GO" id="GO:0016020">
    <property type="term" value="C:membrane"/>
    <property type="evidence" value="ECO:0007669"/>
    <property type="project" value="GOC"/>
</dbReference>
<dbReference type="OrthoDB" id="3647at2759"/>
<feature type="transmembrane region" description="Helical" evidence="3">
    <location>
        <begin position="12"/>
        <end position="33"/>
    </location>
</feature>
<gene>
    <name evidence="4" type="ORF">F503_02756</name>
</gene>
<evidence type="ECO:0000313" key="4">
    <source>
        <dbReference type="EMBL" id="EPE06628.1"/>
    </source>
</evidence>
<dbReference type="GO" id="GO:0051999">
    <property type="term" value="P:mannosyl-inositol phosphorylceramide biosynthetic process"/>
    <property type="evidence" value="ECO:0007669"/>
    <property type="project" value="TreeGrafter"/>
</dbReference>
<proteinExistence type="inferred from homology"/>
<dbReference type="Gene3D" id="3.90.550.20">
    <property type="match status" value="1"/>
</dbReference>
<dbReference type="AlphaFoldDB" id="S3CJL1"/>
<keyword evidence="3" id="KW-1133">Transmembrane helix</keyword>
<reference evidence="4 5" key="1">
    <citation type="journal article" date="2013" name="BMC Genomics">
        <title>The genome and transcriptome of the pine saprophyte Ophiostoma piceae, and a comparison with the bark beetle-associated pine pathogen Grosmannia clavigera.</title>
        <authorList>
            <person name="Haridas S."/>
            <person name="Wang Y."/>
            <person name="Lim L."/>
            <person name="Massoumi Alamouti S."/>
            <person name="Jackman S."/>
            <person name="Docking R."/>
            <person name="Robertson G."/>
            <person name="Birol I."/>
            <person name="Bohlmann J."/>
            <person name="Breuil C."/>
        </authorList>
    </citation>
    <scope>NUCLEOTIDE SEQUENCE [LARGE SCALE GENOMIC DNA]</scope>
    <source>
        <strain evidence="4 5">UAMH 11346</strain>
    </source>
</reference>
<dbReference type="EMBL" id="KE148153">
    <property type="protein sequence ID" value="EPE06628.1"/>
    <property type="molecule type" value="Genomic_DNA"/>
</dbReference>
<dbReference type="InterPro" id="IPR029044">
    <property type="entry name" value="Nucleotide-diphossugar_trans"/>
</dbReference>
<sequence length="348" mass="40274">MMSTNLFFVRLPRLRQVVIFTPILILVALIWHYHEVIGLGFTLATLPINWFRDSSTWLISKENDGFDVSFANYSIHQTTAGDGYEDRVPAILHHIMLGSKKPMEGWNDARQTCIDLHPGWESMQWTDEKAEKLVSEKFPDFKPTWDGYKLPIQRVDTLRYMILYEYGGVILDMDVQCKRALGPLRRFEFVVPAAYPTGFSVSFMMSSKRNEFIGALIKKWLKLYDRQWFYLPYVTVMMSTGGHFASAIHVMWPDRSSLKVLAGPKDNFKLHTINGRVSTPLFNHLGSSSWHSYDGLFIMLLGKYLKWILIGLSVSFIGSLLCVTGMSRRRRGRSPSRKEREDLEKRLE</sequence>
<organism evidence="4 5">
    <name type="scientific">Ophiostoma piceae (strain UAMH 11346)</name>
    <name type="common">Sap stain fungus</name>
    <dbReference type="NCBI Taxonomy" id="1262450"/>
    <lineage>
        <taxon>Eukaryota</taxon>
        <taxon>Fungi</taxon>
        <taxon>Dikarya</taxon>
        <taxon>Ascomycota</taxon>
        <taxon>Pezizomycotina</taxon>
        <taxon>Sordariomycetes</taxon>
        <taxon>Sordariomycetidae</taxon>
        <taxon>Ophiostomatales</taxon>
        <taxon>Ophiostomataceae</taxon>
        <taxon>Ophiostoma</taxon>
    </lineage>
</organism>
<dbReference type="Pfam" id="PF04488">
    <property type="entry name" value="Gly_transf_sug"/>
    <property type="match status" value="1"/>
</dbReference>
<keyword evidence="3" id="KW-0472">Membrane</keyword>
<dbReference type="PANTHER" id="PTHR32385:SF15">
    <property type="entry name" value="INOSITOL PHOSPHOCERAMIDE MANNOSYLTRANSFERASE 1"/>
    <property type="match status" value="1"/>
</dbReference>
<keyword evidence="5" id="KW-1185">Reference proteome</keyword>
<dbReference type="STRING" id="1262450.S3CJL1"/>
<evidence type="ECO:0000256" key="2">
    <source>
        <dbReference type="ARBA" id="ARBA00022679"/>
    </source>
</evidence>
<dbReference type="GO" id="GO:0000030">
    <property type="term" value="F:mannosyltransferase activity"/>
    <property type="evidence" value="ECO:0007669"/>
    <property type="project" value="TreeGrafter"/>
</dbReference>
<name>S3CJL1_OPHP1</name>
<evidence type="ECO:0000256" key="3">
    <source>
        <dbReference type="SAM" id="Phobius"/>
    </source>
</evidence>
<comment type="similarity">
    <text evidence="1">Belongs to the glycosyltransferase 32 family.</text>
</comment>
<dbReference type="SUPFAM" id="SSF53448">
    <property type="entry name" value="Nucleotide-diphospho-sugar transferases"/>
    <property type="match status" value="1"/>
</dbReference>
<dbReference type="HOGENOM" id="CLU_036369_2_0_1"/>
<dbReference type="OMA" id="WHYHEVI"/>
<dbReference type="VEuPathDB" id="FungiDB:F503_02756"/>
<feature type="transmembrane region" description="Helical" evidence="3">
    <location>
        <begin position="304"/>
        <end position="323"/>
    </location>
</feature>
<evidence type="ECO:0000313" key="5">
    <source>
        <dbReference type="Proteomes" id="UP000016923"/>
    </source>
</evidence>
<dbReference type="PANTHER" id="PTHR32385">
    <property type="entry name" value="MANNOSYL PHOSPHORYLINOSITOL CERAMIDE SYNTHASE"/>
    <property type="match status" value="1"/>
</dbReference>